<keyword evidence="1" id="KW-0472">Membrane</keyword>
<dbReference type="EMBL" id="CP036455">
    <property type="protein sequence ID" value="QBI53707.1"/>
    <property type="molecule type" value="Genomic_DNA"/>
</dbReference>
<dbReference type="OrthoDB" id="823440at2"/>
<keyword evidence="3" id="KW-1185">Reference proteome</keyword>
<dbReference type="SUPFAM" id="SSF53335">
    <property type="entry name" value="S-adenosyl-L-methionine-dependent methyltransferases"/>
    <property type="match status" value="1"/>
</dbReference>
<dbReference type="AlphaFoldDB" id="A0A4P6Q4Q4"/>
<name>A0A4P6Q4Q4_9ACTN</name>
<feature type="transmembrane region" description="Helical" evidence="1">
    <location>
        <begin position="42"/>
        <end position="65"/>
    </location>
</feature>
<dbReference type="Pfam" id="PF13578">
    <property type="entry name" value="Methyltransf_24"/>
    <property type="match status" value="1"/>
</dbReference>
<dbReference type="KEGG" id="strr:EKD16_09595"/>
<sequence precursor="true">MRSLRSLRPRRKYLAAAALVALVGLAALAALAAVGMLSWEGAVQLAALGAVGGAVAANALLAVRLTRRVDALGRRIDDQAKQVTEAIGTDRLEMIKSLDATRNELKRVRAQTLPAMSAELAKAVNLQGRNDYEQQVAWSELRDHLEPPAPFMPSLRGWAASPDVMRLLVRSVERHRPELVVECGSGASSVWLGYALRRAGGGRLVALEHSERYAELSRQLVRDHGLEDVVEVRYAPLADWSPGGEGATGEDPQPWYDLAAVEDLDGIGLVFIDGPPEATARQARYPALPVLMPRCASDAVLILDDAARPDERKMSKRWLRDFPELSAHEEQAEKGVRVFSRKAL</sequence>
<proteinExistence type="predicted"/>
<reference evidence="2 3" key="1">
    <citation type="submission" date="2019-02" db="EMBL/GenBank/DDBJ databases">
        <authorList>
            <person name="Khodamoradi S."/>
            <person name="Hahnke R.L."/>
            <person name="Kaempfer P."/>
            <person name="Schumann P."/>
            <person name="Rohde M."/>
            <person name="Steinert M."/>
            <person name="Luzhetskyy A."/>
            <person name="Wink J."/>
            <person name="Ruckert C."/>
        </authorList>
    </citation>
    <scope>NUCLEOTIDE SEQUENCE [LARGE SCALE GENOMIC DNA]</scope>
    <source>
        <strain evidence="2 3">M2</strain>
    </source>
</reference>
<dbReference type="InterPro" id="IPR029063">
    <property type="entry name" value="SAM-dependent_MTases_sf"/>
</dbReference>
<dbReference type="RefSeq" id="WP_131098023.1">
    <property type="nucleotide sequence ID" value="NZ_CP036455.1"/>
</dbReference>
<keyword evidence="1" id="KW-0812">Transmembrane</keyword>
<organism evidence="2 3">
    <name type="scientific">Streptomonospora litoralis</name>
    <dbReference type="NCBI Taxonomy" id="2498135"/>
    <lineage>
        <taxon>Bacteria</taxon>
        <taxon>Bacillati</taxon>
        <taxon>Actinomycetota</taxon>
        <taxon>Actinomycetes</taxon>
        <taxon>Streptosporangiales</taxon>
        <taxon>Nocardiopsidaceae</taxon>
        <taxon>Streptomonospora</taxon>
    </lineage>
</organism>
<protein>
    <recommendedName>
        <fullName evidence="4">Methyltransferase</fullName>
    </recommendedName>
</protein>
<evidence type="ECO:0008006" key="4">
    <source>
        <dbReference type="Google" id="ProtNLM"/>
    </source>
</evidence>
<evidence type="ECO:0000313" key="3">
    <source>
        <dbReference type="Proteomes" id="UP000292235"/>
    </source>
</evidence>
<accession>A0A4P6Q4Q4</accession>
<gene>
    <name evidence="2" type="ORF">EKD16_09595</name>
</gene>
<evidence type="ECO:0000313" key="2">
    <source>
        <dbReference type="EMBL" id="QBI53707.1"/>
    </source>
</evidence>
<evidence type="ECO:0000256" key="1">
    <source>
        <dbReference type="SAM" id="Phobius"/>
    </source>
</evidence>
<dbReference type="Gene3D" id="3.40.50.150">
    <property type="entry name" value="Vaccinia Virus protein VP39"/>
    <property type="match status" value="1"/>
</dbReference>
<dbReference type="Proteomes" id="UP000292235">
    <property type="component" value="Chromosome"/>
</dbReference>
<keyword evidence="1" id="KW-1133">Transmembrane helix</keyword>